<organism evidence="1">
    <name type="scientific">Ophidiomyces ophidiicola</name>
    <dbReference type="NCBI Taxonomy" id="1387563"/>
    <lineage>
        <taxon>Eukaryota</taxon>
        <taxon>Fungi</taxon>
        <taxon>Dikarya</taxon>
        <taxon>Ascomycota</taxon>
        <taxon>Pezizomycotina</taxon>
        <taxon>Eurotiomycetes</taxon>
        <taxon>Eurotiomycetidae</taxon>
        <taxon>Onygenales</taxon>
        <taxon>Onygenaceae</taxon>
        <taxon>Ophidiomyces</taxon>
    </lineage>
</organism>
<name>A0ACB8UZD3_9EURO</name>
<protein>
    <submittedName>
        <fullName evidence="1">Uncharacterized protein</fullName>
    </submittedName>
</protein>
<evidence type="ECO:0000313" key="1">
    <source>
        <dbReference type="EMBL" id="KAI2388403.1"/>
    </source>
</evidence>
<accession>A0ACB8UZD3</accession>
<reference evidence="1" key="1">
    <citation type="journal article" date="2022" name="bioRxiv">
        <title>Population genetic analysis of Ophidiomyces ophidiicola, the causative agent of snake fungal disease, indicates recent introductions to the USA.</title>
        <authorList>
            <person name="Ladner J.T."/>
            <person name="Palmer J.M."/>
            <person name="Ettinger C.L."/>
            <person name="Stajich J.E."/>
            <person name="Farrell T.M."/>
            <person name="Glorioso B.M."/>
            <person name="Lawson B."/>
            <person name="Price S.J."/>
            <person name="Stengle A.G."/>
            <person name="Grear D.A."/>
            <person name="Lorch J.M."/>
        </authorList>
    </citation>
    <scope>NUCLEOTIDE SEQUENCE</scope>
    <source>
        <strain evidence="1">NWHC 24266-5</strain>
    </source>
</reference>
<comment type="caution">
    <text evidence="1">The sequence shown here is derived from an EMBL/GenBank/DDBJ whole genome shotgun (WGS) entry which is preliminary data.</text>
</comment>
<gene>
    <name evidence="1" type="ORF">LOY88_002599</name>
</gene>
<sequence>MSLSSSNPRFEPSTTATTTSIAGPESAVIIAPTNKVSSFLKIPRHLPILRTHHSYPETNMPLVVPEVNENDQAAWAAKLMGKKLTDGVTDNVSFAKKDLPEQHRILKPGDFTTMDYIPDRLNVYVDESETVTDVKHG</sequence>
<dbReference type="EMBL" id="JALBCA010000031">
    <property type="protein sequence ID" value="KAI2388403.1"/>
    <property type="molecule type" value="Genomic_DNA"/>
</dbReference>
<proteinExistence type="predicted"/>